<dbReference type="InterPro" id="IPR000792">
    <property type="entry name" value="Tscrpt_reg_LuxR_C"/>
</dbReference>
<gene>
    <name evidence="5" type="ORF">B1A_16814</name>
</gene>
<evidence type="ECO:0000256" key="1">
    <source>
        <dbReference type="ARBA" id="ARBA00023015"/>
    </source>
</evidence>
<sequence>SATVVNAYRSRSELPQDPLTDRERQVLQLVAEGKTTKQAAHVLGLSVKTADSHRTRIMQKLGIHDTAGLVRYAIRRGVIKA</sequence>
<feature type="domain" description="HTH luxR-type" evidence="4">
    <location>
        <begin position="12"/>
        <end position="77"/>
    </location>
</feature>
<dbReference type="PANTHER" id="PTHR44688">
    <property type="entry name" value="DNA-BINDING TRANSCRIPTIONAL ACTIVATOR DEVR_DOSR"/>
    <property type="match status" value="1"/>
</dbReference>
<dbReference type="CDD" id="cd06170">
    <property type="entry name" value="LuxR_C_like"/>
    <property type="match status" value="1"/>
</dbReference>
<evidence type="ECO:0000256" key="2">
    <source>
        <dbReference type="ARBA" id="ARBA00023125"/>
    </source>
</evidence>
<dbReference type="PANTHER" id="PTHR44688:SF16">
    <property type="entry name" value="DNA-BINDING TRANSCRIPTIONAL ACTIVATOR DEVR_DOSR"/>
    <property type="match status" value="1"/>
</dbReference>
<dbReference type="PROSITE" id="PS50043">
    <property type="entry name" value="HTH_LUXR_2"/>
    <property type="match status" value="1"/>
</dbReference>
<organism evidence="5">
    <name type="scientific">mine drainage metagenome</name>
    <dbReference type="NCBI Taxonomy" id="410659"/>
    <lineage>
        <taxon>unclassified sequences</taxon>
        <taxon>metagenomes</taxon>
        <taxon>ecological metagenomes</taxon>
    </lineage>
</organism>
<dbReference type="Pfam" id="PF00196">
    <property type="entry name" value="GerE"/>
    <property type="match status" value="1"/>
</dbReference>
<feature type="non-terminal residue" evidence="5">
    <location>
        <position position="1"/>
    </location>
</feature>
<name>T1AES5_9ZZZZ</name>
<dbReference type="EMBL" id="AUZX01012360">
    <property type="protein sequence ID" value="EQD39519.1"/>
    <property type="molecule type" value="Genomic_DNA"/>
</dbReference>
<dbReference type="GO" id="GO:0003677">
    <property type="term" value="F:DNA binding"/>
    <property type="evidence" value="ECO:0007669"/>
    <property type="project" value="UniProtKB-KW"/>
</dbReference>
<reference evidence="5" key="1">
    <citation type="submission" date="2013-08" db="EMBL/GenBank/DDBJ databases">
        <authorList>
            <person name="Mendez C."/>
            <person name="Richter M."/>
            <person name="Ferrer M."/>
            <person name="Sanchez J."/>
        </authorList>
    </citation>
    <scope>NUCLEOTIDE SEQUENCE</scope>
</reference>
<proteinExistence type="predicted"/>
<evidence type="ECO:0000313" key="5">
    <source>
        <dbReference type="EMBL" id="EQD39519.1"/>
    </source>
</evidence>
<dbReference type="InterPro" id="IPR016032">
    <property type="entry name" value="Sig_transdc_resp-reg_C-effctor"/>
</dbReference>
<accession>T1AES5</accession>
<keyword evidence="1" id="KW-0805">Transcription regulation</keyword>
<evidence type="ECO:0000256" key="3">
    <source>
        <dbReference type="ARBA" id="ARBA00023163"/>
    </source>
</evidence>
<comment type="caution">
    <text evidence="5">The sequence shown here is derived from an EMBL/GenBank/DDBJ whole genome shotgun (WGS) entry which is preliminary data.</text>
</comment>
<dbReference type="PRINTS" id="PR00038">
    <property type="entry name" value="HTHLUXR"/>
</dbReference>
<dbReference type="GO" id="GO:0006355">
    <property type="term" value="P:regulation of DNA-templated transcription"/>
    <property type="evidence" value="ECO:0007669"/>
    <property type="project" value="InterPro"/>
</dbReference>
<keyword evidence="3" id="KW-0804">Transcription</keyword>
<dbReference type="AlphaFoldDB" id="T1AES5"/>
<dbReference type="SMART" id="SM00421">
    <property type="entry name" value="HTH_LUXR"/>
    <property type="match status" value="1"/>
</dbReference>
<keyword evidence="2" id="KW-0238">DNA-binding</keyword>
<dbReference type="SUPFAM" id="SSF46894">
    <property type="entry name" value="C-terminal effector domain of the bipartite response regulators"/>
    <property type="match status" value="1"/>
</dbReference>
<evidence type="ECO:0000259" key="4">
    <source>
        <dbReference type="PROSITE" id="PS50043"/>
    </source>
</evidence>
<protein>
    <submittedName>
        <fullName evidence="5">Two component transcriptional regulator, LuxR family</fullName>
    </submittedName>
</protein>
<reference evidence="5" key="2">
    <citation type="journal article" date="2014" name="ISME J.">
        <title>Microbial stratification in low pH oxic and suboxic macroscopic growths along an acid mine drainage.</title>
        <authorList>
            <person name="Mendez-Garcia C."/>
            <person name="Mesa V."/>
            <person name="Sprenger R.R."/>
            <person name="Richter M."/>
            <person name="Diez M.S."/>
            <person name="Solano J."/>
            <person name="Bargiela R."/>
            <person name="Golyshina O.V."/>
            <person name="Manteca A."/>
            <person name="Ramos J.L."/>
            <person name="Gallego J.R."/>
            <person name="Llorente I."/>
            <person name="Martins Dos Santos V.A."/>
            <person name="Jensen O.N."/>
            <person name="Pelaez A.I."/>
            <person name="Sanchez J."/>
            <person name="Ferrer M."/>
        </authorList>
    </citation>
    <scope>NUCLEOTIDE SEQUENCE</scope>
</reference>
<dbReference type="InterPro" id="IPR036388">
    <property type="entry name" value="WH-like_DNA-bd_sf"/>
</dbReference>
<dbReference type="Gene3D" id="1.10.10.10">
    <property type="entry name" value="Winged helix-like DNA-binding domain superfamily/Winged helix DNA-binding domain"/>
    <property type="match status" value="1"/>
</dbReference>